<reference evidence="4" key="1">
    <citation type="journal article" date="2016" name="Genome Announc.">
        <title>Genome Sequence of Ustilaginoidea virens IPU010, a Rice Pathogenic Fungus Causing False Smut.</title>
        <authorList>
            <person name="Kumagai T."/>
            <person name="Ishii T."/>
            <person name="Terai G."/>
            <person name="Umemura M."/>
            <person name="Machida M."/>
            <person name="Asai K."/>
        </authorList>
    </citation>
    <scope>NUCLEOTIDE SEQUENCE [LARGE SCALE GENOMIC DNA]</scope>
    <source>
        <strain evidence="4">IPU010</strain>
    </source>
</reference>
<dbReference type="Proteomes" id="UP000027002">
    <property type="component" value="Chromosome 5"/>
</dbReference>
<keyword evidence="6" id="KW-1185">Reference proteome</keyword>
<dbReference type="EMBL" id="CP072757">
    <property type="protein sequence ID" value="QUC22607.1"/>
    <property type="molecule type" value="Genomic_DNA"/>
</dbReference>
<dbReference type="AlphaFoldDB" id="A0A063C754"/>
<reference evidence="5" key="3">
    <citation type="submission" date="2020-03" db="EMBL/GenBank/DDBJ databases">
        <title>A mixture of massive structural variations and highly conserved coding sequences in Ustilaginoidea virens genome.</title>
        <authorList>
            <person name="Zhang K."/>
            <person name="Zhao Z."/>
            <person name="Zhang Z."/>
            <person name="Li Y."/>
            <person name="Hsiang T."/>
            <person name="Sun W."/>
        </authorList>
    </citation>
    <scope>NUCLEOTIDE SEQUENCE</scope>
    <source>
        <strain evidence="5">UV-8b</strain>
    </source>
</reference>
<keyword evidence="2" id="KW-0521">NADP</keyword>
<dbReference type="Gene3D" id="3.40.50.720">
    <property type="entry name" value="NAD(P)-binding Rossmann-like Domain"/>
    <property type="match status" value="1"/>
</dbReference>
<dbReference type="PROSITE" id="PS00061">
    <property type="entry name" value="ADH_SHORT"/>
    <property type="match status" value="1"/>
</dbReference>
<dbReference type="KEGG" id="uvi:66067625"/>
<dbReference type="PRINTS" id="PR00081">
    <property type="entry name" value="GDHRDH"/>
</dbReference>
<dbReference type="SUPFAM" id="SSF51735">
    <property type="entry name" value="NAD(P)-binding Rossmann-fold domains"/>
    <property type="match status" value="1"/>
</dbReference>
<dbReference type="EMBL" id="BBTG02000004">
    <property type="protein sequence ID" value="GAO16880.1"/>
    <property type="molecule type" value="Genomic_DNA"/>
</dbReference>
<gene>
    <name evidence="5" type="ORF">UV8b_06848</name>
    <name evidence="4" type="ORF">UVI_02012000</name>
</gene>
<dbReference type="InterPro" id="IPR002347">
    <property type="entry name" value="SDR_fam"/>
</dbReference>
<evidence type="ECO:0000256" key="3">
    <source>
        <dbReference type="ARBA" id="ARBA00023002"/>
    </source>
</evidence>
<dbReference type="Proteomes" id="UP000054053">
    <property type="component" value="Unassembled WGS sequence"/>
</dbReference>
<evidence type="ECO:0000256" key="2">
    <source>
        <dbReference type="ARBA" id="ARBA00022857"/>
    </source>
</evidence>
<accession>A0A063C754</accession>
<dbReference type="HOGENOM" id="CLU_010194_44_6_1"/>
<dbReference type="GO" id="GO:0016491">
    <property type="term" value="F:oxidoreductase activity"/>
    <property type="evidence" value="ECO:0007669"/>
    <property type="project" value="UniProtKB-KW"/>
</dbReference>
<dbReference type="RefSeq" id="XP_043000280.1">
    <property type="nucleotide sequence ID" value="XM_043144345.1"/>
</dbReference>
<evidence type="ECO:0000313" key="6">
    <source>
        <dbReference type="Proteomes" id="UP000027002"/>
    </source>
</evidence>
<dbReference type="Pfam" id="PF00106">
    <property type="entry name" value="adh_short"/>
    <property type="match status" value="1"/>
</dbReference>
<name>A0A063C754_USTVR</name>
<evidence type="ECO:0000256" key="1">
    <source>
        <dbReference type="ARBA" id="ARBA00006484"/>
    </source>
</evidence>
<organism evidence="4 7">
    <name type="scientific">Ustilaginoidea virens</name>
    <name type="common">Rice false smut fungus</name>
    <name type="synonym">Villosiclava virens</name>
    <dbReference type="NCBI Taxonomy" id="1159556"/>
    <lineage>
        <taxon>Eukaryota</taxon>
        <taxon>Fungi</taxon>
        <taxon>Dikarya</taxon>
        <taxon>Ascomycota</taxon>
        <taxon>Pezizomycotina</taxon>
        <taxon>Sordariomycetes</taxon>
        <taxon>Hypocreomycetidae</taxon>
        <taxon>Hypocreales</taxon>
        <taxon>Clavicipitaceae</taxon>
        <taxon>Ustilaginoidea</taxon>
    </lineage>
</organism>
<dbReference type="GeneID" id="66067625"/>
<dbReference type="STRING" id="1159556.A0A063C754"/>
<protein>
    <submittedName>
        <fullName evidence="4">Uncharacterized protein</fullName>
    </submittedName>
</protein>
<evidence type="ECO:0000313" key="7">
    <source>
        <dbReference type="Proteomes" id="UP000054053"/>
    </source>
</evidence>
<evidence type="ECO:0000313" key="5">
    <source>
        <dbReference type="EMBL" id="QUC22607.1"/>
    </source>
</evidence>
<dbReference type="PANTHER" id="PTHR24320">
    <property type="entry name" value="RETINOL DEHYDROGENASE"/>
    <property type="match status" value="1"/>
</dbReference>
<dbReference type="InterPro" id="IPR020904">
    <property type="entry name" value="Sc_DH/Rdtase_CS"/>
</dbReference>
<dbReference type="InterPro" id="IPR036291">
    <property type="entry name" value="NAD(P)-bd_dom_sf"/>
</dbReference>
<keyword evidence="3" id="KW-0560">Oxidoreductase</keyword>
<sequence>MATFSATFSQSFMIPRPVLTEKNLPDQTGKVHIVTGGYSGVGKELAAILYQRNATVYVAGRSEAKATTAIKAIKDQYPHSTGRLAFLSVDFSDLATVKPAVESFLAQEKQLHVLVNNAGIMVPPKGSKGKQGHELQMATNCLGPFLFTKSLVPVLKETAAVSPPGSVRITWASSLASSALSPQGGVSLGKDGAPVVSSTQWVNYGQSKAAGIFYASEFSRRYGSHGILSVSFNPGNLKSDLHRHLDLLSTLAAKIFSHPVRYGAYTELYSGWSPDIQPENGGMFVIPWGREGNSTLRGDLRKSVEESRTDETSVVRRFWDWSESETAQYA</sequence>
<comment type="similarity">
    <text evidence="1">Belongs to the short-chain dehydrogenases/reductases (SDR) family.</text>
</comment>
<proteinExistence type="inferred from homology"/>
<evidence type="ECO:0000313" key="4">
    <source>
        <dbReference type="EMBL" id="GAO16880.1"/>
    </source>
</evidence>
<reference evidence="7" key="2">
    <citation type="journal article" date="2016" name="Genome Announc.">
        <title>Genome sequence of Ustilaginoidea virens IPU010, a rice pathogenic fungus causing false smut.</title>
        <authorList>
            <person name="Kumagai T."/>
            <person name="Ishii T."/>
            <person name="Terai G."/>
            <person name="Umemura M."/>
            <person name="Machida M."/>
            <person name="Asai K."/>
        </authorList>
    </citation>
    <scope>NUCLEOTIDE SEQUENCE [LARGE SCALE GENOMIC DNA]</scope>
    <source>
        <strain evidence="7">IPU010</strain>
    </source>
</reference>
<dbReference type="PANTHER" id="PTHR24320:SF236">
    <property type="entry name" value="SHORT-CHAIN DEHYDROGENASE-RELATED"/>
    <property type="match status" value="1"/>
</dbReference>
<dbReference type="OrthoDB" id="191139at2759"/>